<dbReference type="EMBL" id="CAJZBQ010000052">
    <property type="protein sequence ID" value="CAG9331080.1"/>
    <property type="molecule type" value="Genomic_DNA"/>
</dbReference>
<accession>A0AAU9JW70</accession>
<dbReference type="InterPro" id="IPR011043">
    <property type="entry name" value="Gal_Oxase/kelch_b-propeller"/>
</dbReference>
<dbReference type="Gene3D" id="2.120.10.80">
    <property type="entry name" value="Kelch-type beta propeller"/>
    <property type="match status" value="1"/>
</dbReference>
<dbReference type="Proteomes" id="UP001162131">
    <property type="component" value="Unassembled WGS sequence"/>
</dbReference>
<dbReference type="SUPFAM" id="SSF50965">
    <property type="entry name" value="Galactose oxidase, central domain"/>
    <property type="match status" value="1"/>
</dbReference>
<evidence type="ECO:0000313" key="1">
    <source>
        <dbReference type="EMBL" id="CAG9331080.1"/>
    </source>
</evidence>
<reference evidence="1" key="1">
    <citation type="submission" date="2021-09" db="EMBL/GenBank/DDBJ databases">
        <authorList>
            <consortium name="AG Swart"/>
            <person name="Singh M."/>
            <person name="Singh A."/>
            <person name="Seah K."/>
            <person name="Emmerich C."/>
        </authorList>
    </citation>
    <scope>NUCLEOTIDE SEQUENCE</scope>
    <source>
        <strain evidence="1">ATCC30299</strain>
    </source>
</reference>
<comment type="caution">
    <text evidence="1">The sequence shown here is derived from an EMBL/GenBank/DDBJ whole genome shotgun (WGS) entry which is preliminary data.</text>
</comment>
<dbReference type="InterPro" id="IPR015915">
    <property type="entry name" value="Kelch-typ_b-propeller"/>
</dbReference>
<keyword evidence="2" id="KW-1185">Reference proteome</keyword>
<protein>
    <submittedName>
        <fullName evidence="1">Uncharacterized protein</fullName>
    </submittedName>
</protein>
<name>A0AAU9JW70_9CILI</name>
<sequence length="318" mass="36151">MKKEMSERPSINDILSQNFVIEKVNTLGIKIPSLSIVERLMRSNRSSFEEEKSISYSKASSASDCSELLFIKLYTNQLFAVSLNSRECTKLFDLSIDLFSYGSAYIPDSQSTFFYGGYTNGRTTGIAFIVDKDKNYIELSSGASTHGVGLAYHRNFVYAFGCHNQIVSAKYNLLANRWEPCEILPRGGEYTDACTAVFRDSVLMVAWYFSKLLSYDIRQNCFQEISDLNLSGLLRKEIFSYENRVYICEFLGSTYQSAINDATAWEKVAGNTASNFAIISHAMKFAENFYFVRNQGSDLPMLVEFNLKKKRLLHVKEL</sequence>
<evidence type="ECO:0000313" key="2">
    <source>
        <dbReference type="Proteomes" id="UP001162131"/>
    </source>
</evidence>
<dbReference type="AlphaFoldDB" id="A0AAU9JW70"/>
<gene>
    <name evidence="1" type="ORF">BSTOLATCC_MIC52486</name>
</gene>
<proteinExistence type="predicted"/>
<organism evidence="1 2">
    <name type="scientific">Blepharisma stoltei</name>
    <dbReference type="NCBI Taxonomy" id="1481888"/>
    <lineage>
        <taxon>Eukaryota</taxon>
        <taxon>Sar</taxon>
        <taxon>Alveolata</taxon>
        <taxon>Ciliophora</taxon>
        <taxon>Postciliodesmatophora</taxon>
        <taxon>Heterotrichea</taxon>
        <taxon>Heterotrichida</taxon>
        <taxon>Blepharismidae</taxon>
        <taxon>Blepharisma</taxon>
    </lineage>
</organism>